<sequence length="101" mass="11408">MARPKRPPHPMLKVARDHLDKLDGELRDEPIHLRMLDGPPGAPRYAVYVGACEREGPCPFGVEHQHPCPVLDCSLRHSLRMLLDREGNLVEVLRSGVQWTA</sequence>
<gene>
    <name evidence="1" type="ORF">A9Q02_10685</name>
</gene>
<keyword evidence="2" id="KW-1185">Reference proteome</keyword>
<dbReference type="EMBL" id="LYXE01000059">
    <property type="protein sequence ID" value="PDW00120.1"/>
    <property type="molecule type" value="Genomic_DNA"/>
</dbReference>
<proteinExistence type="predicted"/>
<dbReference type="RefSeq" id="WP_097651315.1">
    <property type="nucleotide sequence ID" value="NZ_LYXE01000059.1"/>
</dbReference>
<comment type="caution">
    <text evidence="1">The sequence shown here is derived from an EMBL/GenBank/DDBJ whole genome shotgun (WGS) entry which is preliminary data.</text>
</comment>
<dbReference type="Proteomes" id="UP000220922">
    <property type="component" value="Unassembled WGS sequence"/>
</dbReference>
<evidence type="ECO:0000313" key="2">
    <source>
        <dbReference type="Proteomes" id="UP000220922"/>
    </source>
</evidence>
<dbReference type="OrthoDB" id="162551at2"/>
<protein>
    <submittedName>
        <fullName evidence="1">Uncharacterized protein</fullName>
    </submittedName>
</protein>
<organism evidence="1 2">
    <name type="scientific">Candidatus Chloroploca asiatica</name>
    <dbReference type="NCBI Taxonomy" id="1506545"/>
    <lineage>
        <taxon>Bacteria</taxon>
        <taxon>Bacillati</taxon>
        <taxon>Chloroflexota</taxon>
        <taxon>Chloroflexia</taxon>
        <taxon>Chloroflexales</taxon>
        <taxon>Chloroflexineae</taxon>
        <taxon>Oscillochloridaceae</taxon>
        <taxon>Candidatus Chloroploca</taxon>
    </lineage>
</organism>
<evidence type="ECO:0000313" key="1">
    <source>
        <dbReference type="EMBL" id="PDW00120.1"/>
    </source>
</evidence>
<dbReference type="AlphaFoldDB" id="A0A2H3KPF9"/>
<accession>A0A2H3KPF9</accession>
<name>A0A2H3KPF9_9CHLR</name>
<reference evidence="1 2" key="1">
    <citation type="submission" date="2016-05" db="EMBL/GenBank/DDBJ databases">
        <authorList>
            <person name="Lavstsen T."/>
            <person name="Jespersen J.S."/>
        </authorList>
    </citation>
    <scope>NUCLEOTIDE SEQUENCE [LARGE SCALE GENOMIC DNA]</scope>
    <source>
        <strain evidence="1 2">B7-9</strain>
    </source>
</reference>